<protein>
    <submittedName>
        <fullName evidence="1">Uncharacterized protein</fullName>
    </submittedName>
</protein>
<name>A0A6J4QHQ7_9ACTN</name>
<accession>A0A6J4QHQ7</accession>
<dbReference type="EMBL" id="CADCVE010000009">
    <property type="protein sequence ID" value="CAA9441046.1"/>
    <property type="molecule type" value="Genomic_DNA"/>
</dbReference>
<gene>
    <name evidence="1" type="ORF">AVDCRST_MAG28-246</name>
</gene>
<reference evidence="1" key="1">
    <citation type="submission" date="2020-02" db="EMBL/GenBank/DDBJ databases">
        <authorList>
            <person name="Meier V. D."/>
        </authorList>
    </citation>
    <scope>NUCLEOTIDE SEQUENCE</scope>
    <source>
        <strain evidence="1">AVDCRST_MAG28</strain>
    </source>
</reference>
<organism evidence="1">
    <name type="scientific">uncultured Rubrobacteraceae bacterium</name>
    <dbReference type="NCBI Taxonomy" id="349277"/>
    <lineage>
        <taxon>Bacteria</taxon>
        <taxon>Bacillati</taxon>
        <taxon>Actinomycetota</taxon>
        <taxon>Rubrobacteria</taxon>
        <taxon>Rubrobacterales</taxon>
        <taxon>Rubrobacteraceae</taxon>
        <taxon>environmental samples</taxon>
    </lineage>
</organism>
<sequence>MAGNTRKKGTLRPDTTLAPVEEPEAEVYVRGLPGCCLRSFKEAVVARGDDQRLAELRCSSCGRGWKVTSSLDERVVERFDTHGGTRATDGTYPAA</sequence>
<dbReference type="AlphaFoldDB" id="A0A6J4QHQ7"/>
<evidence type="ECO:0000313" key="1">
    <source>
        <dbReference type="EMBL" id="CAA9441046.1"/>
    </source>
</evidence>
<proteinExistence type="predicted"/>